<dbReference type="EMBL" id="JAVRFG010000108">
    <property type="protein sequence ID" value="MDT0495672.1"/>
    <property type="molecule type" value="Genomic_DNA"/>
</dbReference>
<sequence length="178" mass="19531">MTVHQYDEDGNQGEAVGWFDPEQAVLAKEADPMTAARFASLRKRGEAARFVREALYRTPGGRWVHQETAHLGPKGTWVENESDVTPSLPGPARRHRFLGDEEATAWLSVHARPEDAERLLRNTAQEAGPVGRPEIGQPVQVRLGELLPAVDEWATSRGCSRAGALRQLVEIGLAHSAP</sequence>
<reference evidence="2" key="1">
    <citation type="submission" date="2023-07" db="EMBL/GenBank/DDBJ databases">
        <title>30 novel species of actinomycetes from the DSMZ collection.</title>
        <authorList>
            <person name="Nouioui I."/>
        </authorList>
    </citation>
    <scope>NUCLEOTIDE SEQUENCE [LARGE SCALE GENOMIC DNA]</scope>
    <source>
        <strain evidence="2">DSM 40932</strain>
    </source>
</reference>
<evidence type="ECO:0000313" key="1">
    <source>
        <dbReference type="EMBL" id="MDT0495672.1"/>
    </source>
</evidence>
<organism evidence="1 2">
    <name type="scientific">Streptomyces stephensoniae</name>
    <dbReference type="NCBI Taxonomy" id="3375367"/>
    <lineage>
        <taxon>Bacteria</taxon>
        <taxon>Bacillati</taxon>
        <taxon>Actinomycetota</taxon>
        <taxon>Actinomycetes</taxon>
        <taxon>Kitasatosporales</taxon>
        <taxon>Streptomycetaceae</taxon>
        <taxon>Streptomyces</taxon>
    </lineage>
</organism>
<evidence type="ECO:0000313" key="2">
    <source>
        <dbReference type="Proteomes" id="UP001180556"/>
    </source>
</evidence>
<protein>
    <recommendedName>
        <fullName evidence="3">Ribbon-helix-helix protein CopG domain-containing protein</fullName>
    </recommendedName>
</protein>
<dbReference type="RefSeq" id="WP_311606263.1">
    <property type="nucleotide sequence ID" value="NZ_JAVRFG010000108.1"/>
</dbReference>
<dbReference type="Proteomes" id="UP001180556">
    <property type="component" value="Unassembled WGS sequence"/>
</dbReference>
<name>A0ABU2WEZ5_9ACTN</name>
<comment type="caution">
    <text evidence="1">The sequence shown here is derived from an EMBL/GenBank/DDBJ whole genome shotgun (WGS) entry which is preliminary data.</text>
</comment>
<proteinExistence type="predicted"/>
<evidence type="ECO:0008006" key="3">
    <source>
        <dbReference type="Google" id="ProtNLM"/>
    </source>
</evidence>
<keyword evidence="2" id="KW-1185">Reference proteome</keyword>
<gene>
    <name evidence="1" type="ORF">RM717_34855</name>
</gene>
<accession>A0ABU2WEZ5</accession>